<evidence type="ECO:0000259" key="2">
    <source>
        <dbReference type="Pfam" id="PF01609"/>
    </source>
</evidence>
<dbReference type="GO" id="GO:0004803">
    <property type="term" value="F:transposase activity"/>
    <property type="evidence" value="ECO:0007669"/>
    <property type="project" value="InterPro"/>
</dbReference>
<dbReference type="Pfam" id="PF13808">
    <property type="entry name" value="DDE_Tnp_1_assoc"/>
    <property type="match status" value="1"/>
</dbReference>
<evidence type="ECO:0000313" key="5">
    <source>
        <dbReference type="Proteomes" id="UP000231383"/>
    </source>
</evidence>
<dbReference type="InterPro" id="IPR051698">
    <property type="entry name" value="Transposase_11-like"/>
</dbReference>
<feature type="domain" description="Transposase IS4-like" evidence="2">
    <location>
        <begin position="105"/>
        <end position="224"/>
    </location>
</feature>
<name>A0A2M8EWK4_9BACT</name>
<sequence length="272" mass="30863">PHIYSIYNYFLLSIYFDYITLENILVIIFYGMLVGCTNLVEIVELAHTDDVFLKRILEMPHGIPHPTTISYALQLCDMGTLIQVYLSWREIIYGVMTDKVASFDGKTMNGAHGEGVIKHILSLLTHDSLTTIGQVGVDQKENEIPAAHRLFEQTPSSLLLGLTLIGDALHTHTKTAHAICDVGADYLLTVKDNQELLRQDIQYFFETHTTLNNTATDYQYGHGSTIKTTVTISHDPDMLAYLSHWKDISTVGKIHRVWENENEEVVRRLLMK</sequence>
<evidence type="ECO:0000259" key="3">
    <source>
        <dbReference type="Pfam" id="PF13808"/>
    </source>
</evidence>
<dbReference type="Proteomes" id="UP000231383">
    <property type="component" value="Unassembled WGS sequence"/>
</dbReference>
<dbReference type="EMBL" id="PFSC01000174">
    <property type="protein sequence ID" value="PJC30248.1"/>
    <property type="molecule type" value="Genomic_DNA"/>
</dbReference>
<gene>
    <name evidence="4" type="ORF">CO051_06655</name>
</gene>
<organism evidence="4 5">
    <name type="scientific">Candidatus Roizmanbacteria bacterium CG_4_9_14_0_2_um_filter_39_13</name>
    <dbReference type="NCBI Taxonomy" id="1974839"/>
    <lineage>
        <taxon>Bacteria</taxon>
        <taxon>Candidatus Roizmaniibacteriota</taxon>
    </lineage>
</organism>
<dbReference type="GO" id="GO:0003677">
    <property type="term" value="F:DNA binding"/>
    <property type="evidence" value="ECO:0007669"/>
    <property type="project" value="InterPro"/>
</dbReference>
<dbReference type="PANTHER" id="PTHR30298:SF0">
    <property type="entry name" value="PROTEIN YBFL-RELATED"/>
    <property type="match status" value="1"/>
</dbReference>
<feature type="transmembrane region" description="Helical" evidence="1">
    <location>
        <begin position="12"/>
        <end position="33"/>
    </location>
</feature>
<dbReference type="InterPro" id="IPR002559">
    <property type="entry name" value="Transposase_11"/>
</dbReference>
<evidence type="ECO:0000256" key="1">
    <source>
        <dbReference type="SAM" id="Phobius"/>
    </source>
</evidence>
<keyword evidence="1" id="KW-0472">Membrane</keyword>
<comment type="caution">
    <text evidence="4">The sequence shown here is derived from an EMBL/GenBank/DDBJ whole genome shotgun (WGS) entry which is preliminary data.</text>
</comment>
<reference evidence="5" key="1">
    <citation type="submission" date="2017-09" db="EMBL/GenBank/DDBJ databases">
        <title>Depth-based differentiation of microbial function through sediment-hosted aquifers and enrichment of novel symbionts in the deep terrestrial subsurface.</title>
        <authorList>
            <person name="Probst A.J."/>
            <person name="Ladd B."/>
            <person name="Jarett J.K."/>
            <person name="Geller-Mcgrath D.E."/>
            <person name="Sieber C.M.K."/>
            <person name="Emerson J.B."/>
            <person name="Anantharaman K."/>
            <person name="Thomas B.C."/>
            <person name="Malmstrom R."/>
            <person name="Stieglmeier M."/>
            <person name="Klingl A."/>
            <person name="Woyke T."/>
            <person name="Ryan C.M."/>
            <person name="Banfield J.F."/>
        </authorList>
    </citation>
    <scope>NUCLEOTIDE SEQUENCE [LARGE SCALE GENOMIC DNA]</scope>
</reference>
<dbReference type="AlphaFoldDB" id="A0A2M8EWK4"/>
<dbReference type="GO" id="GO:0006313">
    <property type="term" value="P:DNA transposition"/>
    <property type="evidence" value="ECO:0007669"/>
    <property type="project" value="InterPro"/>
</dbReference>
<dbReference type="PANTHER" id="PTHR30298">
    <property type="entry name" value="H REPEAT-ASSOCIATED PREDICTED TRANSPOSASE"/>
    <property type="match status" value="1"/>
</dbReference>
<keyword evidence="1" id="KW-0812">Transmembrane</keyword>
<evidence type="ECO:0000313" key="4">
    <source>
        <dbReference type="EMBL" id="PJC30248.1"/>
    </source>
</evidence>
<accession>A0A2M8EWK4</accession>
<feature type="domain" description="H repeat-associated protein N-terminal" evidence="3">
    <location>
        <begin position="21"/>
        <end position="88"/>
    </location>
</feature>
<dbReference type="InterPro" id="IPR032806">
    <property type="entry name" value="YbfD_N"/>
</dbReference>
<evidence type="ECO:0008006" key="6">
    <source>
        <dbReference type="Google" id="ProtNLM"/>
    </source>
</evidence>
<dbReference type="NCBIfam" id="NF033564">
    <property type="entry name" value="transpos_ISAs1"/>
    <property type="match status" value="1"/>
</dbReference>
<dbReference type="InterPro" id="IPR047647">
    <property type="entry name" value="ISAs1_transpos"/>
</dbReference>
<dbReference type="Pfam" id="PF01609">
    <property type="entry name" value="DDE_Tnp_1"/>
    <property type="match status" value="1"/>
</dbReference>
<feature type="non-terminal residue" evidence="4">
    <location>
        <position position="1"/>
    </location>
</feature>
<proteinExistence type="predicted"/>
<keyword evidence="1" id="KW-1133">Transmembrane helix</keyword>
<protein>
    <recommendedName>
        <fullName evidence="6">ISAs1 family transposase</fullName>
    </recommendedName>
</protein>